<dbReference type="RefSeq" id="WP_201677281.1">
    <property type="nucleotide sequence ID" value="NZ_JAEQNE010000009.1"/>
</dbReference>
<dbReference type="GO" id="GO:0008168">
    <property type="term" value="F:methyltransferase activity"/>
    <property type="evidence" value="ECO:0007669"/>
    <property type="project" value="UniProtKB-KW"/>
</dbReference>
<evidence type="ECO:0000313" key="1">
    <source>
        <dbReference type="EMBL" id="MBL0394604.1"/>
    </source>
</evidence>
<comment type="caution">
    <text evidence="1">The sequence shown here is derived from an EMBL/GenBank/DDBJ whole genome shotgun (WGS) entry which is preliminary data.</text>
</comment>
<dbReference type="Gene3D" id="3.40.50.150">
    <property type="entry name" value="Vaccinia Virus protein VP39"/>
    <property type="match status" value="1"/>
</dbReference>
<name>A0A936Z6L5_9BURK</name>
<dbReference type="Pfam" id="PF13489">
    <property type="entry name" value="Methyltransf_23"/>
    <property type="match status" value="1"/>
</dbReference>
<dbReference type="Proteomes" id="UP000599109">
    <property type="component" value="Unassembled WGS sequence"/>
</dbReference>
<dbReference type="GO" id="GO:0032259">
    <property type="term" value="P:methylation"/>
    <property type="evidence" value="ECO:0007669"/>
    <property type="project" value="UniProtKB-KW"/>
</dbReference>
<reference evidence="1 2" key="1">
    <citation type="journal article" date="2017" name="Int. J. Syst. Evol. Microbiol.">
        <title>Ramlibacter monticola sp. nov., isolated from forest soil.</title>
        <authorList>
            <person name="Chaudhary D.K."/>
            <person name="Kim J."/>
        </authorList>
    </citation>
    <scope>NUCLEOTIDE SEQUENCE [LARGE SCALE GENOMIC DNA]</scope>
    <source>
        <strain evidence="1 2">KACC 19175</strain>
    </source>
</reference>
<keyword evidence="1" id="KW-0489">Methyltransferase</keyword>
<dbReference type="PANTHER" id="PTHR43861:SF1">
    <property type="entry name" value="TRANS-ACONITATE 2-METHYLTRANSFERASE"/>
    <property type="match status" value="1"/>
</dbReference>
<dbReference type="InterPro" id="IPR029063">
    <property type="entry name" value="SAM-dependent_MTases_sf"/>
</dbReference>
<organism evidence="1 2">
    <name type="scientific">Ramlibacter monticola</name>
    <dbReference type="NCBI Taxonomy" id="1926872"/>
    <lineage>
        <taxon>Bacteria</taxon>
        <taxon>Pseudomonadati</taxon>
        <taxon>Pseudomonadota</taxon>
        <taxon>Betaproteobacteria</taxon>
        <taxon>Burkholderiales</taxon>
        <taxon>Comamonadaceae</taxon>
        <taxon>Ramlibacter</taxon>
    </lineage>
</organism>
<evidence type="ECO:0000313" key="2">
    <source>
        <dbReference type="Proteomes" id="UP000599109"/>
    </source>
</evidence>
<accession>A0A936Z6L5</accession>
<keyword evidence="1" id="KW-0808">Transferase</keyword>
<protein>
    <submittedName>
        <fullName evidence="1">Class I SAM-dependent methyltransferase</fullName>
    </submittedName>
</protein>
<dbReference type="CDD" id="cd02440">
    <property type="entry name" value="AdoMet_MTases"/>
    <property type="match status" value="1"/>
</dbReference>
<sequence>MNTNSSYYEANANSFFSTTVSVDLSSLRSRFLAHVRTGGHVLDAGCGSGRDAKAFSEQGFRVTAFDASSALAQLATGYCGFSVQVRAFDEVDEVEVYDGIWCCASLLHVSTSDMPRTLASLWRALKPGGALYVSFKHGEGEQSKQGRTFTDASEGRIRGWLAHIPDVDRLQMWRTKDVLPRRDEEWLNAIVLKSPASPRKPVAGGATEKGVKRF</sequence>
<dbReference type="EMBL" id="JAEQNE010000009">
    <property type="protein sequence ID" value="MBL0394604.1"/>
    <property type="molecule type" value="Genomic_DNA"/>
</dbReference>
<dbReference type="AlphaFoldDB" id="A0A936Z6L5"/>
<keyword evidence="2" id="KW-1185">Reference proteome</keyword>
<gene>
    <name evidence="1" type="ORF">JJ685_25935</name>
</gene>
<proteinExistence type="predicted"/>
<dbReference type="PANTHER" id="PTHR43861">
    <property type="entry name" value="TRANS-ACONITATE 2-METHYLTRANSFERASE-RELATED"/>
    <property type="match status" value="1"/>
</dbReference>
<dbReference type="SUPFAM" id="SSF53335">
    <property type="entry name" value="S-adenosyl-L-methionine-dependent methyltransferases"/>
    <property type="match status" value="1"/>
</dbReference>